<accession>A0A9Q1LYN2</accession>
<gene>
    <name evidence="2" type="ORF">K7X08_021048</name>
</gene>
<feature type="domain" description="Mitochondrial splicing suppressor 51-like C-terminal" evidence="1">
    <location>
        <begin position="4"/>
        <end position="76"/>
    </location>
</feature>
<dbReference type="InterPro" id="IPR046824">
    <property type="entry name" value="Mss51-like_C"/>
</dbReference>
<proteinExistence type="predicted"/>
<dbReference type="AlphaFoldDB" id="A0A9Q1LYN2"/>
<dbReference type="Proteomes" id="UP001152561">
    <property type="component" value="Unassembled WGS sequence"/>
</dbReference>
<dbReference type="Pfam" id="PF20179">
    <property type="entry name" value="MSS51_C"/>
    <property type="match status" value="1"/>
</dbReference>
<dbReference type="PANTHER" id="PTHR47570:SF1">
    <property type="entry name" value="ZINC ION BINDING PROTEIN"/>
    <property type="match status" value="1"/>
</dbReference>
<keyword evidence="3" id="KW-1185">Reference proteome</keyword>
<name>A0A9Q1LYN2_9SOLA</name>
<dbReference type="OrthoDB" id="5282002at2759"/>
<evidence type="ECO:0000259" key="1">
    <source>
        <dbReference type="Pfam" id="PF20179"/>
    </source>
</evidence>
<dbReference type="PANTHER" id="PTHR47570">
    <property type="entry name" value="ZINC ION BINDING PROTEIN"/>
    <property type="match status" value="1"/>
</dbReference>
<evidence type="ECO:0000313" key="3">
    <source>
        <dbReference type="Proteomes" id="UP001152561"/>
    </source>
</evidence>
<protein>
    <recommendedName>
        <fullName evidence="1">Mitochondrial splicing suppressor 51-like C-terminal domain-containing protein</fullName>
    </recommendedName>
</protein>
<comment type="caution">
    <text evidence="2">The sequence shown here is derived from an EMBL/GenBank/DDBJ whole genome shotgun (WGS) entry which is preliminary data.</text>
</comment>
<organism evidence="2 3">
    <name type="scientific">Anisodus acutangulus</name>
    <dbReference type="NCBI Taxonomy" id="402998"/>
    <lineage>
        <taxon>Eukaryota</taxon>
        <taxon>Viridiplantae</taxon>
        <taxon>Streptophyta</taxon>
        <taxon>Embryophyta</taxon>
        <taxon>Tracheophyta</taxon>
        <taxon>Spermatophyta</taxon>
        <taxon>Magnoliopsida</taxon>
        <taxon>eudicotyledons</taxon>
        <taxon>Gunneridae</taxon>
        <taxon>Pentapetalae</taxon>
        <taxon>asterids</taxon>
        <taxon>lamiids</taxon>
        <taxon>Solanales</taxon>
        <taxon>Solanaceae</taxon>
        <taxon>Solanoideae</taxon>
        <taxon>Hyoscyameae</taxon>
        <taxon>Anisodus</taxon>
    </lineage>
</organism>
<sequence length="94" mass="10226">MKGSPPNLIIAPNAGIAAYRSWLQTIELIKEIKVPAFFSDYCEEACNLATSCISSVTGASLIIPIHLNPFRQPLAVEDSALFLACYSNCFIFGK</sequence>
<reference evidence="3" key="1">
    <citation type="journal article" date="2023" name="Proc. Natl. Acad. Sci. U.S.A.">
        <title>Genomic and structural basis for evolution of tropane alkaloid biosynthesis.</title>
        <authorList>
            <person name="Wanga Y.-J."/>
            <person name="Taina T."/>
            <person name="Yua J.-Y."/>
            <person name="Lia J."/>
            <person name="Xua B."/>
            <person name="Chenc J."/>
            <person name="D'Auriad J.C."/>
            <person name="Huanga J.-P."/>
            <person name="Huanga S.-X."/>
        </authorList>
    </citation>
    <scope>NUCLEOTIDE SEQUENCE [LARGE SCALE GENOMIC DNA]</scope>
    <source>
        <strain evidence="3">cv. KIB-2019</strain>
    </source>
</reference>
<evidence type="ECO:0000313" key="2">
    <source>
        <dbReference type="EMBL" id="KAJ8547812.1"/>
    </source>
</evidence>
<dbReference type="EMBL" id="JAJAGQ010000012">
    <property type="protein sequence ID" value="KAJ8547812.1"/>
    <property type="molecule type" value="Genomic_DNA"/>
</dbReference>